<dbReference type="Gene3D" id="1.10.150.320">
    <property type="entry name" value="Photosystem II 12 kDa extrinsic protein"/>
    <property type="match status" value="2"/>
</dbReference>
<sequence length="289" mass="33537">MKSHFTFSKEQRSGIFLLVLLIVLLQCIYFFIDFSSEDVQVNKEELAEYIKEIDSLKLVHIETSKPQIYPFNPNYITDYKGANLGMSNTEIDRLLAFRKQNRWVNSEKQFQEVTKISDSLLSVISPFFKFPDWVTNPKQKANTTYSYNNKPKTYNEKQDLNTATAQQFQKVNGIGKILSERIVKFRNKFAGGFISDIQLQDVYGLTPEVIEKLTNQFTVKTPKAIEKIILNSATIDNLVTIPHIDYDLAHGIIEERLLREDYKSLDELTKVKDFPINKIEIIKLYLSLD</sequence>
<keyword evidence="1" id="KW-0472">Membrane</keyword>
<dbReference type="PANTHER" id="PTHR21180">
    <property type="entry name" value="ENDONUCLEASE/EXONUCLEASE/PHOSPHATASE FAMILY DOMAIN-CONTAINING PROTEIN 1"/>
    <property type="match status" value="1"/>
</dbReference>
<dbReference type="RefSeq" id="WP_415865999.1">
    <property type="nucleotide sequence ID" value="NZ_CP134537.1"/>
</dbReference>
<dbReference type="Pfam" id="PF12836">
    <property type="entry name" value="HHH_3"/>
    <property type="match status" value="2"/>
</dbReference>
<feature type="transmembrane region" description="Helical" evidence="1">
    <location>
        <begin position="12"/>
        <end position="32"/>
    </location>
</feature>
<reference evidence="2 3" key="1">
    <citation type="submission" date="2023-09" db="EMBL/GenBank/DDBJ databases">
        <title>Thalassobella suaedae gen. nov., sp. nov., a marine bacterium of the family Flavobacteriaceae isolated from a halophyte Suaeda japonica.</title>
        <authorList>
            <person name="Lee S.Y."/>
            <person name="Hwang C.Y."/>
        </authorList>
    </citation>
    <scope>NUCLEOTIDE SEQUENCE [LARGE SCALE GENOMIC DNA]</scope>
    <source>
        <strain evidence="2 3">HL-DH14</strain>
    </source>
</reference>
<dbReference type="InterPro" id="IPR010994">
    <property type="entry name" value="RuvA_2-like"/>
</dbReference>
<protein>
    <submittedName>
        <fullName evidence="2">Helix-hairpin-helix domain-containing protein</fullName>
    </submittedName>
</protein>
<dbReference type="InterPro" id="IPR051675">
    <property type="entry name" value="Endo/Exo/Phosphatase_dom_1"/>
</dbReference>
<dbReference type="SUPFAM" id="SSF47781">
    <property type="entry name" value="RuvA domain 2-like"/>
    <property type="match status" value="2"/>
</dbReference>
<evidence type="ECO:0000256" key="1">
    <source>
        <dbReference type="SAM" id="Phobius"/>
    </source>
</evidence>
<name>A0ABY9XUI2_9FLAO</name>
<dbReference type="Proteomes" id="UP001302806">
    <property type="component" value="Chromosome"/>
</dbReference>
<keyword evidence="1" id="KW-1133">Transmembrane helix</keyword>
<gene>
    <name evidence="2" type="ORF">RHP51_02125</name>
</gene>
<dbReference type="EMBL" id="CP134537">
    <property type="protein sequence ID" value="WNH09559.1"/>
    <property type="molecule type" value="Genomic_DNA"/>
</dbReference>
<proteinExistence type="predicted"/>
<keyword evidence="1" id="KW-0812">Transmembrane</keyword>
<evidence type="ECO:0000313" key="3">
    <source>
        <dbReference type="Proteomes" id="UP001302806"/>
    </source>
</evidence>
<accession>A0ABY9XUI2</accession>
<dbReference type="PANTHER" id="PTHR21180:SF32">
    <property type="entry name" value="ENDONUCLEASE_EXONUCLEASE_PHOSPHATASE FAMILY DOMAIN-CONTAINING PROTEIN 1"/>
    <property type="match status" value="1"/>
</dbReference>
<evidence type="ECO:0000313" key="2">
    <source>
        <dbReference type="EMBL" id="WNH09559.1"/>
    </source>
</evidence>
<organism evidence="2 3">
    <name type="scientific">Thalassobellus suaedae</name>
    <dbReference type="NCBI Taxonomy" id="3074124"/>
    <lineage>
        <taxon>Bacteria</taxon>
        <taxon>Pseudomonadati</taxon>
        <taxon>Bacteroidota</taxon>
        <taxon>Flavobacteriia</taxon>
        <taxon>Flavobacteriales</taxon>
        <taxon>Flavobacteriaceae</taxon>
        <taxon>Thalassobellus</taxon>
    </lineage>
</organism>